<dbReference type="Gene3D" id="1.10.730.10">
    <property type="entry name" value="Isoleucyl-tRNA Synthetase, Domain 1"/>
    <property type="match status" value="1"/>
</dbReference>
<sequence>MANPDAVFPEHDTSSAFHFAKQEEEVLAYWKAIDAFKTSLEQSKGRKPFSFYDGPPFATGLPHYGHLLAGTVKDVVTRFAHSTGHYVDRRFGWDCHGLPVEHEIDKKLGVKGKEDILAMGIPKYNAECRAIVMRYQAEWRSTVERMGRWIDFDHGYKTMDTKFMETEWWVFKTLFDKGHVYRGLRVMPYSNACTTPLSNFEAGSNYKDTQDPAITVGLPLRKDPNTWLVAWTTTPWTLPSNLALCVHPELEYVKIYDEERQCHFILSPNLLTTLYKDPKKAKIKTVEKYVGKDLVGLEYEPLFPYFYEKYKDRAFRVLSDTYVTADAGTGVVHQAPAFGEDDYRVCLAHGIFSREAQPPCPLDESGRFIEPVNDYVGKGVKEADKFIIKDLKAQGKVIVQSVLTHSYPFCWRSGEPLIYRTVPSWFVRVEPIVDQLLAANKKTRWVPQTIGENRFGNWLSNARDWNVSRNRYWGTPIPLWVSEDLSEIVCIGSVAELEERSGVTGITDLHRDNIDHITIPSAQGKGTLRRIEEVFDCWFESGSMPYAQAHYPFENTDTFKQSFPADFISEGLDQTRGWFYTLLILGTHLFGEAPWKNLIVSGLVLAADGKKMSKSLRNFPDPTLVINKYGADAVRLYMINSPIVRAENLRFREEGVKDIIASVFLPWLNSFRFLLAQVTLLKKDTGIDFVYNPHAKVSGNVMDRWILARCQSLIECVREELGNYRLYTVVPRLLTMINELTNWYIRFNRRRLKGENGPEDTISALNSLFETLYTLCLTMSSFTPFITENLYQGLRKFMPPSSSADPNTEDRRSVHFLLFPSVKEEYLDPVIQRRFSALQSVIELGRALREKNNLPLRVPLRELTVFHSNAQYLDDVRSLSSYIEEELNVRDLVLSSDEVKCGVCFKLLADWPTLGRKLRKDMGKVKKGLDQVTSAQAKEYMMTNQITIEGIPLGEGDLRAMRYVDEKALPPHTLSDSDGSVVVLLDGQVRPELQAEGMARDVINRIQRLRKKAGLQPTDEIDSYYRFTGEMNAALDEVMKTQTDVFTRNIRRVPRPSSDMPSEAAVVCEEEQEVNDIKFMLTLVRAA</sequence>
<keyword evidence="17" id="KW-1185">Reference proteome</keyword>
<accession>A8PYP9</accession>
<dbReference type="PANTHER" id="PTHR42780">
    <property type="entry name" value="SOLEUCYL-TRNA SYNTHETASE"/>
    <property type="match status" value="1"/>
</dbReference>
<dbReference type="InterPro" id="IPR033709">
    <property type="entry name" value="Anticodon_Ile_ABEc"/>
</dbReference>
<dbReference type="Proteomes" id="UP000008837">
    <property type="component" value="Unassembled WGS sequence"/>
</dbReference>
<dbReference type="InterPro" id="IPR002300">
    <property type="entry name" value="aa-tRNA-synth_Ia"/>
</dbReference>
<dbReference type="FunCoup" id="A8PYP9">
    <property type="interactions" value="548"/>
</dbReference>
<dbReference type="Pfam" id="PF00133">
    <property type="entry name" value="tRNA-synt_1"/>
    <property type="match status" value="1"/>
</dbReference>
<keyword evidence="4" id="KW-0963">Cytoplasm</keyword>
<dbReference type="OrthoDB" id="1706657at2759"/>
<evidence type="ECO:0000313" key="17">
    <source>
        <dbReference type="Proteomes" id="UP000008837"/>
    </source>
</evidence>
<dbReference type="InterPro" id="IPR001412">
    <property type="entry name" value="aa-tRNA-synth_I_CS"/>
</dbReference>
<evidence type="ECO:0000256" key="4">
    <source>
        <dbReference type="ARBA" id="ARBA00022490"/>
    </source>
</evidence>
<protein>
    <recommendedName>
        <fullName evidence="12">Isoleucine--tRNA ligase, cytoplasmic</fullName>
        <ecNumber evidence="3">6.1.1.5</ecNumber>
    </recommendedName>
    <alternativeName>
        <fullName evidence="10">Isoleucyl-tRNA synthetase</fullName>
    </alternativeName>
</protein>
<dbReference type="InterPro" id="IPR002301">
    <property type="entry name" value="Ile-tRNA-ligase"/>
</dbReference>
<comment type="subcellular location">
    <subcellularLocation>
        <location evidence="1">Cytoplasm</location>
    </subcellularLocation>
</comment>
<dbReference type="GO" id="GO:0004822">
    <property type="term" value="F:isoleucine-tRNA ligase activity"/>
    <property type="evidence" value="ECO:0007669"/>
    <property type="project" value="UniProtKB-EC"/>
</dbReference>
<evidence type="ECO:0000256" key="11">
    <source>
        <dbReference type="ARBA" id="ARBA00048359"/>
    </source>
</evidence>
<dbReference type="FunFam" id="1.10.730.10:FF:000004">
    <property type="entry name" value="Isoleucyl-tRNA synthetase, cytoplasmic"/>
    <property type="match status" value="1"/>
</dbReference>
<evidence type="ECO:0000313" key="16">
    <source>
        <dbReference type="EMBL" id="EDP44305.1"/>
    </source>
</evidence>
<dbReference type="InterPro" id="IPR023586">
    <property type="entry name" value="Ile-tRNA-ligase_type2"/>
</dbReference>
<dbReference type="GO" id="GO:0005524">
    <property type="term" value="F:ATP binding"/>
    <property type="evidence" value="ECO:0007669"/>
    <property type="project" value="UniProtKB-KW"/>
</dbReference>
<evidence type="ECO:0000256" key="10">
    <source>
        <dbReference type="ARBA" id="ARBA00032665"/>
    </source>
</evidence>
<evidence type="ECO:0000256" key="7">
    <source>
        <dbReference type="ARBA" id="ARBA00022840"/>
    </source>
</evidence>
<keyword evidence="7 13" id="KW-0067">ATP-binding</keyword>
<evidence type="ECO:0000256" key="8">
    <source>
        <dbReference type="ARBA" id="ARBA00022917"/>
    </source>
</evidence>
<dbReference type="STRING" id="425265.A8PYP9"/>
<dbReference type="Gene3D" id="3.90.740.10">
    <property type="entry name" value="Valyl/Leucyl/Isoleucyl-tRNA synthetase, editing domain"/>
    <property type="match status" value="1"/>
</dbReference>
<dbReference type="PANTHER" id="PTHR42780:SF1">
    <property type="entry name" value="ISOLEUCINE--TRNA LIGASE, CYTOPLASMIC"/>
    <property type="match status" value="1"/>
</dbReference>
<dbReference type="HAMAP" id="MF_02003">
    <property type="entry name" value="Ile_tRNA_synth_type2"/>
    <property type="match status" value="1"/>
</dbReference>
<dbReference type="InterPro" id="IPR013155">
    <property type="entry name" value="M/V/L/I-tRNA-synth_anticd-bd"/>
</dbReference>
<dbReference type="CDD" id="cd07961">
    <property type="entry name" value="Anticodon_Ia_Ile_ABEc"/>
    <property type="match status" value="1"/>
</dbReference>
<feature type="domain" description="Aminoacyl-tRNA synthetase class Ia" evidence="14">
    <location>
        <begin position="26"/>
        <end position="649"/>
    </location>
</feature>
<gene>
    <name evidence="16" type="ORF">MGL_1702</name>
</gene>
<dbReference type="PRINTS" id="PR00984">
    <property type="entry name" value="TRNASYNTHILE"/>
</dbReference>
<proteinExistence type="inferred from homology"/>
<dbReference type="InterPro" id="IPR009008">
    <property type="entry name" value="Val/Leu/Ile-tRNA-synth_edit"/>
</dbReference>
<dbReference type="OMA" id="EIIVIHK"/>
<dbReference type="GO" id="GO:0006428">
    <property type="term" value="P:isoleucyl-tRNA aminoacylation"/>
    <property type="evidence" value="ECO:0007669"/>
    <property type="project" value="InterPro"/>
</dbReference>
<reference evidence="16 17" key="1">
    <citation type="journal article" date="2007" name="Proc. Natl. Acad. Sci. U.S.A.">
        <title>Dandruff-associated Malassezia genomes reveal convergent and divergent virulence traits shared with plant and human fungal pathogens.</title>
        <authorList>
            <person name="Xu J."/>
            <person name="Saunders C.W."/>
            <person name="Hu P."/>
            <person name="Grant R.A."/>
            <person name="Boekhout T."/>
            <person name="Kuramae E.E."/>
            <person name="Kronstad J.W."/>
            <person name="Deangelis Y.M."/>
            <person name="Reeder N.L."/>
            <person name="Johnstone K.R."/>
            <person name="Leland M."/>
            <person name="Fieno A.M."/>
            <person name="Begley W.M."/>
            <person name="Sun Y."/>
            <person name="Lacey M.P."/>
            <person name="Chaudhary T."/>
            <person name="Keough T."/>
            <person name="Chu L."/>
            <person name="Sears R."/>
            <person name="Yuan B."/>
            <person name="Dawson T.L.Jr."/>
        </authorList>
    </citation>
    <scope>NUCLEOTIDE SEQUENCE [LARGE SCALE GENOMIC DNA]</scope>
    <source>
        <strain evidence="17">ATCC MYA-4612 / CBS 7966</strain>
    </source>
</reference>
<dbReference type="FunFam" id="3.40.50.620:FF:000050">
    <property type="entry name" value="Isoleucyl-tRNA synthetase,cytoplasmic"/>
    <property type="match status" value="1"/>
</dbReference>
<dbReference type="NCBIfam" id="TIGR00392">
    <property type="entry name" value="ileS"/>
    <property type="match status" value="1"/>
</dbReference>
<evidence type="ECO:0000259" key="15">
    <source>
        <dbReference type="Pfam" id="PF08264"/>
    </source>
</evidence>
<keyword evidence="8 13" id="KW-0648">Protein biosynthesis</keyword>
<dbReference type="Pfam" id="PF19302">
    <property type="entry name" value="DUF5915"/>
    <property type="match status" value="1"/>
</dbReference>
<dbReference type="GO" id="GO:0000049">
    <property type="term" value="F:tRNA binding"/>
    <property type="evidence" value="ECO:0007669"/>
    <property type="project" value="InterPro"/>
</dbReference>
<evidence type="ECO:0000256" key="12">
    <source>
        <dbReference type="ARBA" id="ARBA00069879"/>
    </source>
</evidence>
<dbReference type="SUPFAM" id="SSF52374">
    <property type="entry name" value="Nucleotidylyl transferase"/>
    <property type="match status" value="1"/>
</dbReference>
<dbReference type="KEGG" id="mgl:MGL_1702"/>
<evidence type="ECO:0000256" key="2">
    <source>
        <dbReference type="ARBA" id="ARBA00005594"/>
    </source>
</evidence>
<dbReference type="PROSITE" id="PS00178">
    <property type="entry name" value="AA_TRNA_LIGASE_I"/>
    <property type="match status" value="1"/>
</dbReference>
<evidence type="ECO:0000256" key="5">
    <source>
        <dbReference type="ARBA" id="ARBA00022598"/>
    </source>
</evidence>
<organism evidence="16 17">
    <name type="scientific">Malassezia globosa (strain ATCC MYA-4612 / CBS 7966)</name>
    <name type="common">Dandruff-associated fungus</name>
    <dbReference type="NCBI Taxonomy" id="425265"/>
    <lineage>
        <taxon>Eukaryota</taxon>
        <taxon>Fungi</taxon>
        <taxon>Dikarya</taxon>
        <taxon>Basidiomycota</taxon>
        <taxon>Ustilaginomycotina</taxon>
        <taxon>Malasseziomycetes</taxon>
        <taxon>Malasseziales</taxon>
        <taxon>Malasseziaceae</taxon>
        <taxon>Malassezia</taxon>
    </lineage>
</organism>
<keyword evidence="5 13" id="KW-0436">Ligase</keyword>
<dbReference type="RefSeq" id="XP_001731519.1">
    <property type="nucleotide sequence ID" value="XM_001731467.1"/>
</dbReference>
<dbReference type="SUPFAM" id="SSF47323">
    <property type="entry name" value="Anticodon-binding domain of a subclass of class I aminoacyl-tRNA synthetases"/>
    <property type="match status" value="1"/>
</dbReference>
<evidence type="ECO:0000256" key="13">
    <source>
        <dbReference type="RuleBase" id="RU363035"/>
    </source>
</evidence>
<dbReference type="EMBL" id="AAYY01000004">
    <property type="protein sequence ID" value="EDP44305.1"/>
    <property type="molecule type" value="Genomic_DNA"/>
</dbReference>
<dbReference type="InterPro" id="IPR009080">
    <property type="entry name" value="tRNAsynth_Ia_anticodon-bd"/>
</dbReference>
<dbReference type="SUPFAM" id="SSF50677">
    <property type="entry name" value="ValRS/IleRS/LeuRS editing domain"/>
    <property type="match status" value="1"/>
</dbReference>
<keyword evidence="9 13" id="KW-0030">Aminoacyl-tRNA synthetase</keyword>
<evidence type="ECO:0000256" key="6">
    <source>
        <dbReference type="ARBA" id="ARBA00022741"/>
    </source>
</evidence>
<keyword evidence="6 13" id="KW-0547">Nucleotide-binding</keyword>
<dbReference type="InterPro" id="IPR014729">
    <property type="entry name" value="Rossmann-like_a/b/a_fold"/>
</dbReference>
<dbReference type="FunFam" id="3.90.740.10:FF:000044">
    <property type="entry name" value="Isoleucine--tRNA ligase"/>
    <property type="match status" value="1"/>
</dbReference>
<evidence type="ECO:0000256" key="1">
    <source>
        <dbReference type="ARBA" id="ARBA00004496"/>
    </source>
</evidence>
<comment type="similarity">
    <text evidence="2 13">Belongs to the class-I aminoacyl-tRNA synthetase family.</text>
</comment>
<evidence type="ECO:0000259" key="14">
    <source>
        <dbReference type="Pfam" id="PF00133"/>
    </source>
</evidence>
<comment type="caution">
    <text evidence="16">The sequence shown here is derived from an EMBL/GenBank/DDBJ whole genome shotgun (WGS) entry which is preliminary data.</text>
</comment>
<evidence type="ECO:0000256" key="3">
    <source>
        <dbReference type="ARBA" id="ARBA00013165"/>
    </source>
</evidence>
<dbReference type="InParanoid" id="A8PYP9"/>
<dbReference type="GO" id="GO:0005737">
    <property type="term" value="C:cytoplasm"/>
    <property type="evidence" value="ECO:0007669"/>
    <property type="project" value="UniProtKB-SubCell"/>
</dbReference>
<dbReference type="EC" id="6.1.1.5" evidence="3"/>
<dbReference type="FunFam" id="3.40.50.620:FF:000023">
    <property type="entry name" value="Isoleucyl-tRNA synthetase,cytoplasmic"/>
    <property type="match status" value="1"/>
</dbReference>
<dbReference type="GeneID" id="5855826"/>
<dbReference type="Pfam" id="PF08264">
    <property type="entry name" value="Anticodon_1"/>
    <property type="match status" value="1"/>
</dbReference>
<feature type="domain" description="Methionyl/Valyl/Leucyl/Isoleucyl-tRNA synthetase anticodon-binding" evidence="15">
    <location>
        <begin position="703"/>
        <end position="861"/>
    </location>
</feature>
<dbReference type="AlphaFoldDB" id="A8PYP9"/>
<comment type="catalytic activity">
    <reaction evidence="11">
        <text>tRNA(Ile) + L-isoleucine + ATP = L-isoleucyl-tRNA(Ile) + AMP + diphosphate</text>
        <dbReference type="Rhea" id="RHEA:11060"/>
        <dbReference type="Rhea" id="RHEA-COMP:9666"/>
        <dbReference type="Rhea" id="RHEA-COMP:9695"/>
        <dbReference type="ChEBI" id="CHEBI:30616"/>
        <dbReference type="ChEBI" id="CHEBI:33019"/>
        <dbReference type="ChEBI" id="CHEBI:58045"/>
        <dbReference type="ChEBI" id="CHEBI:78442"/>
        <dbReference type="ChEBI" id="CHEBI:78528"/>
        <dbReference type="ChEBI" id="CHEBI:456215"/>
        <dbReference type="EC" id="6.1.1.5"/>
    </reaction>
</comment>
<name>A8PYP9_MALGO</name>
<dbReference type="GO" id="GO:0002161">
    <property type="term" value="F:aminoacyl-tRNA deacylase activity"/>
    <property type="evidence" value="ECO:0007669"/>
    <property type="project" value="InterPro"/>
</dbReference>
<dbReference type="Gene3D" id="3.40.50.620">
    <property type="entry name" value="HUPs"/>
    <property type="match status" value="2"/>
</dbReference>
<dbReference type="CDD" id="cd00818">
    <property type="entry name" value="IleRS_core"/>
    <property type="match status" value="1"/>
</dbReference>
<dbReference type="VEuPathDB" id="FungiDB:MGL_1702"/>
<evidence type="ECO:0000256" key="9">
    <source>
        <dbReference type="ARBA" id="ARBA00023146"/>
    </source>
</evidence>